<dbReference type="PROSITE" id="PS00654">
    <property type="entry name" value="PRD_1"/>
    <property type="match status" value="1"/>
</dbReference>
<dbReference type="AlphaFoldDB" id="A0A345PIH3"/>
<name>A0A345PIH3_9BACI</name>
<keyword evidence="2" id="KW-0677">Repeat</keyword>
<dbReference type="Pfam" id="PF03123">
    <property type="entry name" value="CAT_RBD"/>
    <property type="match status" value="1"/>
</dbReference>
<dbReference type="InterPro" id="IPR036634">
    <property type="entry name" value="PRD_sf"/>
</dbReference>
<dbReference type="PANTHER" id="PTHR30185">
    <property type="entry name" value="CRYPTIC BETA-GLUCOSIDE BGL OPERON ANTITERMINATOR"/>
    <property type="match status" value="1"/>
</dbReference>
<dbReference type="EMBL" id="CP024848">
    <property type="protein sequence ID" value="AXI09803.1"/>
    <property type="molecule type" value="Genomic_DNA"/>
</dbReference>
<evidence type="ECO:0000259" key="3">
    <source>
        <dbReference type="PROSITE" id="PS51372"/>
    </source>
</evidence>
<dbReference type="InterPro" id="IPR004341">
    <property type="entry name" value="CAT_RNA-bd_dom"/>
</dbReference>
<feature type="domain" description="PRD" evidence="3">
    <location>
        <begin position="174"/>
        <end position="279"/>
    </location>
</feature>
<sequence>MVAATIIKVLNNNVVMANHQEDGEVIVIGNGIGFNRKKDEQLSIDEADKVFVVKSEKEQEQYKKLIPNMDEDLQSVIIEAIEHISNRVSGSLNEHIHIGLTDHLLFALERVRNGFTINNPFLIETVTLYPYEQELAKEVVELIGKKTGIFLPEGEVGFITLHIHSALMNKDLGEVNKHSQLVTHLIHVIEEGLSLTLDKESLDYMRLVRHLRFTIERVVQGEKVKEPEKIGNLLKHEYPLCYNLSWKLIKIMQQYLKKPVYEAETVYLTMHLQRLQKNK</sequence>
<dbReference type="Gene3D" id="1.20.890.100">
    <property type="match status" value="1"/>
</dbReference>
<evidence type="ECO:0000313" key="4">
    <source>
        <dbReference type="EMBL" id="AXI09803.1"/>
    </source>
</evidence>
<dbReference type="SUPFAM" id="SSF50151">
    <property type="entry name" value="SacY-like RNA-binding domain"/>
    <property type="match status" value="1"/>
</dbReference>
<gene>
    <name evidence="4" type="ORF">CUC15_13070</name>
</gene>
<keyword evidence="5" id="KW-1185">Reference proteome</keyword>
<evidence type="ECO:0000256" key="2">
    <source>
        <dbReference type="ARBA" id="ARBA00022737"/>
    </source>
</evidence>
<organism evidence="4 5">
    <name type="scientific">Oceanobacillus zhaokaii</name>
    <dbReference type="NCBI Taxonomy" id="2052660"/>
    <lineage>
        <taxon>Bacteria</taxon>
        <taxon>Bacillati</taxon>
        <taxon>Bacillota</taxon>
        <taxon>Bacilli</taxon>
        <taxon>Bacillales</taxon>
        <taxon>Bacillaceae</taxon>
        <taxon>Oceanobacillus</taxon>
    </lineage>
</organism>
<dbReference type="OrthoDB" id="9813552at2"/>
<dbReference type="Pfam" id="PF00874">
    <property type="entry name" value="PRD"/>
    <property type="match status" value="2"/>
</dbReference>
<protein>
    <submittedName>
        <fullName evidence="4">Transcriptional antiterminator</fullName>
    </submittedName>
</protein>
<dbReference type="Gene3D" id="1.20.58.1950">
    <property type="match status" value="1"/>
</dbReference>
<dbReference type="PROSITE" id="PS51372">
    <property type="entry name" value="PRD_2"/>
    <property type="match status" value="2"/>
</dbReference>
<dbReference type="SMART" id="SM01061">
    <property type="entry name" value="CAT_RBD"/>
    <property type="match status" value="1"/>
</dbReference>
<dbReference type="Gene3D" id="1.10.1790.10">
    <property type="entry name" value="PRD domain"/>
    <property type="match status" value="1"/>
</dbReference>
<dbReference type="InterPro" id="IPR011608">
    <property type="entry name" value="PRD"/>
</dbReference>
<comment type="similarity">
    <text evidence="1">Belongs to the transcriptional antiterminator BglG family. GlcT subfamily.</text>
</comment>
<dbReference type="SUPFAM" id="SSF63520">
    <property type="entry name" value="PTS-regulatory domain, PRD"/>
    <property type="match status" value="2"/>
</dbReference>
<dbReference type="GO" id="GO:0045893">
    <property type="term" value="P:positive regulation of DNA-templated transcription"/>
    <property type="evidence" value="ECO:0007669"/>
    <property type="project" value="InterPro"/>
</dbReference>
<dbReference type="NCBIfam" id="NF047357">
    <property type="entry name" value="antiterm_GlcT"/>
    <property type="match status" value="1"/>
</dbReference>
<accession>A0A345PIH3</accession>
<feature type="domain" description="PRD" evidence="3">
    <location>
        <begin position="68"/>
        <end position="173"/>
    </location>
</feature>
<dbReference type="Gene3D" id="2.30.24.10">
    <property type="entry name" value="CAT RNA-binding domain"/>
    <property type="match status" value="1"/>
</dbReference>
<reference evidence="5" key="1">
    <citation type="submission" date="2017-11" db="EMBL/GenBank/DDBJ databases">
        <authorList>
            <person name="Zhu W."/>
        </authorList>
    </citation>
    <scope>NUCLEOTIDE SEQUENCE [LARGE SCALE GENOMIC DNA]</scope>
    <source>
        <strain evidence="5">160</strain>
    </source>
</reference>
<proteinExistence type="inferred from homology"/>
<dbReference type="InterPro" id="IPR001550">
    <property type="entry name" value="Transcrpt_antitermin_CS"/>
</dbReference>
<dbReference type="InterPro" id="IPR050661">
    <property type="entry name" value="BglG_antiterminators"/>
</dbReference>
<dbReference type="InterPro" id="IPR036650">
    <property type="entry name" value="CAT_RNA-bd_dom_sf"/>
</dbReference>
<dbReference type="KEGG" id="ocn:CUC15_13070"/>
<dbReference type="Proteomes" id="UP000253908">
    <property type="component" value="Chromosome"/>
</dbReference>
<dbReference type="PANTHER" id="PTHR30185:SF16">
    <property type="entry name" value="PROTEIN GLCT"/>
    <property type="match status" value="1"/>
</dbReference>
<dbReference type="RefSeq" id="WP_114917089.1">
    <property type="nucleotide sequence ID" value="NZ_CP024848.1"/>
</dbReference>
<evidence type="ECO:0000256" key="1">
    <source>
        <dbReference type="ARBA" id="ARBA00009115"/>
    </source>
</evidence>
<dbReference type="GO" id="GO:0003723">
    <property type="term" value="F:RNA binding"/>
    <property type="evidence" value="ECO:0007669"/>
    <property type="project" value="InterPro"/>
</dbReference>
<evidence type="ECO:0000313" key="5">
    <source>
        <dbReference type="Proteomes" id="UP000253908"/>
    </source>
</evidence>